<dbReference type="SUPFAM" id="SSF75005">
    <property type="entry name" value="Arabinanase/levansucrase/invertase"/>
    <property type="match status" value="1"/>
</dbReference>
<feature type="site" description="Important for catalytic activity, responsible for pKa modulation of the active site Glu and correct orientation of both the proton donor and substrate" evidence="7">
    <location>
        <position position="140"/>
    </location>
</feature>
<dbReference type="PANTHER" id="PTHR43772">
    <property type="entry name" value="ENDO-1,4-BETA-XYLANASE"/>
    <property type="match status" value="1"/>
</dbReference>
<evidence type="ECO:0000313" key="10">
    <source>
        <dbReference type="EMBL" id="KOH46273.1"/>
    </source>
</evidence>
<dbReference type="Gene3D" id="2.115.10.20">
    <property type="entry name" value="Glycosyl hydrolase domain, family 43"/>
    <property type="match status" value="1"/>
</dbReference>
<dbReference type="InterPro" id="IPR052176">
    <property type="entry name" value="Glycosyl_Hydrlase_43_Enz"/>
</dbReference>
<gene>
    <name evidence="10" type="ORF">NC99_08990</name>
</gene>
<evidence type="ECO:0000313" key="11">
    <source>
        <dbReference type="Proteomes" id="UP000036958"/>
    </source>
</evidence>
<evidence type="ECO:0000256" key="1">
    <source>
        <dbReference type="ARBA" id="ARBA00009865"/>
    </source>
</evidence>
<keyword evidence="2" id="KW-0624">Polysaccharide degradation</keyword>
<keyword evidence="9" id="KW-0732">Signal</keyword>
<dbReference type="InterPro" id="IPR023296">
    <property type="entry name" value="Glyco_hydro_beta-prop_sf"/>
</dbReference>
<comment type="similarity">
    <text evidence="1 8">Belongs to the glycosyl hydrolase 43 family.</text>
</comment>
<dbReference type="InterPro" id="IPR006710">
    <property type="entry name" value="Glyco_hydro_43"/>
</dbReference>
<evidence type="ECO:0000256" key="7">
    <source>
        <dbReference type="PIRSR" id="PIRSR606710-2"/>
    </source>
</evidence>
<dbReference type="PANTHER" id="PTHR43772:SF2">
    <property type="entry name" value="PUTATIVE (AFU_ORTHOLOGUE AFUA_2G04480)-RELATED"/>
    <property type="match status" value="1"/>
</dbReference>
<dbReference type="Pfam" id="PF04616">
    <property type="entry name" value="Glyco_hydro_43"/>
    <property type="match status" value="1"/>
</dbReference>
<evidence type="ECO:0000256" key="2">
    <source>
        <dbReference type="ARBA" id="ARBA00022651"/>
    </source>
</evidence>
<name>A0A0L8VD53_9BACT</name>
<evidence type="ECO:0000256" key="8">
    <source>
        <dbReference type="RuleBase" id="RU361187"/>
    </source>
</evidence>
<sequence>MKFITICSILFVAAMQLAAQEKREIFFADPTIYVENGKYYLTGTKGARDPLGFAVLESKDLKTWSSPSGSNDSLYMILNRGDQTFGTGGFWAPQLFKVNDSYYLTYTANEQTVLARSQSLLGPYRQKEVAAIDGSEKNIDSFLFKDDDGKYYLYHVRFNRGNYLWVAEFDLEKGKIRPGTLKKCFDQTEPWEATPNFESAPILEGPTVIRLLDKYYLFYSANHFKNIDYSVGYAVSDSPYGPWVKQADSPILHRSMVGENGSGHGDLFEGQDGQLYYVYHVHFNQEQVAPRRTRIVPVIKAWDPRKALYRFRVDGEKVIVPVLSEK</sequence>
<dbReference type="STRING" id="1409788.NC99_08990"/>
<evidence type="ECO:0000256" key="9">
    <source>
        <dbReference type="SAM" id="SignalP"/>
    </source>
</evidence>
<keyword evidence="2" id="KW-0858">Xylan degradation</keyword>
<feature type="active site" description="Proton acceptor" evidence="6">
    <location>
        <position position="29"/>
    </location>
</feature>
<protein>
    <submittedName>
        <fullName evidence="10">Beta-xylosidase</fullName>
    </submittedName>
</protein>
<reference evidence="11" key="1">
    <citation type="submission" date="2015-07" db="EMBL/GenBank/DDBJ databases">
        <title>Genome sequencing of Sunxiuqinia dokdonensis strain SK.</title>
        <authorList>
            <person name="Ahn S."/>
            <person name="Kim B.-C."/>
        </authorList>
    </citation>
    <scope>NUCLEOTIDE SEQUENCE [LARGE SCALE GENOMIC DNA]</scope>
    <source>
        <strain evidence="11">SK</strain>
    </source>
</reference>
<dbReference type="CDD" id="cd08991">
    <property type="entry name" value="GH43_HoAraf43-like"/>
    <property type="match status" value="1"/>
</dbReference>
<keyword evidence="4" id="KW-0119">Carbohydrate metabolism</keyword>
<dbReference type="EMBL" id="LGIA01000035">
    <property type="protein sequence ID" value="KOH46273.1"/>
    <property type="molecule type" value="Genomic_DNA"/>
</dbReference>
<evidence type="ECO:0000256" key="5">
    <source>
        <dbReference type="ARBA" id="ARBA00023295"/>
    </source>
</evidence>
<feature type="signal peptide" evidence="9">
    <location>
        <begin position="1"/>
        <end position="19"/>
    </location>
</feature>
<dbReference type="GO" id="GO:0004553">
    <property type="term" value="F:hydrolase activity, hydrolyzing O-glycosyl compounds"/>
    <property type="evidence" value="ECO:0007669"/>
    <property type="project" value="InterPro"/>
</dbReference>
<organism evidence="10 11">
    <name type="scientific">Sunxiuqinia dokdonensis</name>
    <dbReference type="NCBI Taxonomy" id="1409788"/>
    <lineage>
        <taxon>Bacteria</taxon>
        <taxon>Pseudomonadati</taxon>
        <taxon>Bacteroidota</taxon>
        <taxon>Bacteroidia</taxon>
        <taxon>Marinilabiliales</taxon>
        <taxon>Prolixibacteraceae</taxon>
        <taxon>Sunxiuqinia</taxon>
    </lineage>
</organism>
<evidence type="ECO:0000256" key="3">
    <source>
        <dbReference type="ARBA" id="ARBA00022801"/>
    </source>
</evidence>
<dbReference type="Proteomes" id="UP000036958">
    <property type="component" value="Unassembled WGS sequence"/>
</dbReference>
<feature type="chain" id="PRO_5005591601" evidence="9">
    <location>
        <begin position="20"/>
        <end position="326"/>
    </location>
</feature>
<comment type="caution">
    <text evidence="10">The sequence shown here is derived from an EMBL/GenBank/DDBJ whole genome shotgun (WGS) entry which is preliminary data.</text>
</comment>
<dbReference type="AlphaFoldDB" id="A0A0L8VD53"/>
<dbReference type="GO" id="GO:0045493">
    <property type="term" value="P:xylan catabolic process"/>
    <property type="evidence" value="ECO:0007669"/>
    <property type="project" value="UniProtKB-KW"/>
</dbReference>
<proteinExistence type="inferred from homology"/>
<feature type="active site" description="Proton donor" evidence="6">
    <location>
        <position position="204"/>
    </location>
</feature>
<keyword evidence="3 8" id="KW-0378">Hydrolase</keyword>
<dbReference type="OrthoDB" id="1016412at2"/>
<keyword evidence="5 8" id="KW-0326">Glycosidase</keyword>
<dbReference type="PATRIC" id="fig|1409788.3.peg.918"/>
<keyword evidence="11" id="KW-1185">Reference proteome</keyword>
<accession>A0A0L8VD53</accession>
<evidence type="ECO:0000256" key="4">
    <source>
        <dbReference type="ARBA" id="ARBA00023277"/>
    </source>
</evidence>
<dbReference type="RefSeq" id="WP_053180127.1">
    <property type="nucleotide sequence ID" value="NZ_LGIA01000035.1"/>
</dbReference>
<evidence type="ECO:0000256" key="6">
    <source>
        <dbReference type="PIRSR" id="PIRSR606710-1"/>
    </source>
</evidence>